<accession>L1JTG2</accession>
<keyword evidence="3" id="KW-1185">Reference proteome</keyword>
<dbReference type="Pfam" id="PF07082">
    <property type="entry name" value="DUF1350"/>
    <property type="match status" value="1"/>
</dbReference>
<feature type="non-terminal residue" evidence="1">
    <location>
        <position position="192"/>
    </location>
</feature>
<dbReference type="PANTHER" id="PTHR34127:SF1">
    <property type="entry name" value="OS04G0405600 PROTEIN"/>
    <property type="match status" value="1"/>
</dbReference>
<dbReference type="AlphaFoldDB" id="L1JTG2"/>
<dbReference type="SUPFAM" id="SSF53474">
    <property type="entry name" value="alpha/beta-Hydrolases"/>
    <property type="match status" value="1"/>
</dbReference>
<reference evidence="3" key="2">
    <citation type="submission" date="2012-11" db="EMBL/GenBank/DDBJ databases">
        <authorList>
            <person name="Kuo A."/>
            <person name="Curtis B.A."/>
            <person name="Tanifuji G."/>
            <person name="Burki F."/>
            <person name="Gruber A."/>
            <person name="Irimia M."/>
            <person name="Maruyama S."/>
            <person name="Arias M.C."/>
            <person name="Ball S.G."/>
            <person name="Gile G.H."/>
            <person name="Hirakawa Y."/>
            <person name="Hopkins J.F."/>
            <person name="Rensing S.A."/>
            <person name="Schmutz J."/>
            <person name="Symeonidi A."/>
            <person name="Elias M."/>
            <person name="Eveleigh R.J."/>
            <person name="Herman E.K."/>
            <person name="Klute M.J."/>
            <person name="Nakayama T."/>
            <person name="Obornik M."/>
            <person name="Reyes-Prieto A."/>
            <person name="Armbrust E.V."/>
            <person name="Aves S.J."/>
            <person name="Beiko R.G."/>
            <person name="Coutinho P."/>
            <person name="Dacks J.B."/>
            <person name="Durnford D.G."/>
            <person name="Fast N.M."/>
            <person name="Green B.R."/>
            <person name="Grisdale C."/>
            <person name="Hempe F."/>
            <person name="Henrissat B."/>
            <person name="Hoppner M.P."/>
            <person name="Ishida K.-I."/>
            <person name="Kim E."/>
            <person name="Koreny L."/>
            <person name="Kroth P.G."/>
            <person name="Liu Y."/>
            <person name="Malik S.-B."/>
            <person name="Maier U.G."/>
            <person name="McRose D."/>
            <person name="Mock T."/>
            <person name="Neilson J.A."/>
            <person name="Onodera N.T."/>
            <person name="Poole A.M."/>
            <person name="Pritham E.J."/>
            <person name="Richards T.A."/>
            <person name="Rocap G."/>
            <person name="Roy S.W."/>
            <person name="Sarai C."/>
            <person name="Schaack S."/>
            <person name="Shirato S."/>
            <person name="Slamovits C.H."/>
            <person name="Spencer D.F."/>
            <person name="Suzuki S."/>
            <person name="Worden A.Z."/>
            <person name="Zauner S."/>
            <person name="Barry K."/>
            <person name="Bell C."/>
            <person name="Bharti A.K."/>
            <person name="Crow J.A."/>
            <person name="Grimwood J."/>
            <person name="Kramer R."/>
            <person name="Lindquist E."/>
            <person name="Lucas S."/>
            <person name="Salamov A."/>
            <person name="McFadden G.I."/>
            <person name="Lane C.E."/>
            <person name="Keeling P.J."/>
            <person name="Gray M.W."/>
            <person name="Grigoriev I.V."/>
            <person name="Archibald J.M."/>
        </authorList>
    </citation>
    <scope>NUCLEOTIDE SEQUENCE</scope>
    <source>
        <strain evidence="3">CCMP2712</strain>
    </source>
</reference>
<evidence type="ECO:0000313" key="2">
    <source>
        <dbReference type="EnsemblProtists" id="EKX51609"/>
    </source>
</evidence>
<dbReference type="HOGENOM" id="CLU_047079_1_0_1"/>
<reference evidence="2" key="3">
    <citation type="submission" date="2016-03" db="UniProtKB">
        <authorList>
            <consortium name="EnsemblProtists"/>
        </authorList>
    </citation>
    <scope>IDENTIFICATION</scope>
</reference>
<feature type="non-terminal residue" evidence="1">
    <location>
        <position position="1"/>
    </location>
</feature>
<dbReference type="Proteomes" id="UP000011087">
    <property type="component" value="Unassembled WGS sequence"/>
</dbReference>
<dbReference type="InterPro" id="IPR010765">
    <property type="entry name" value="DUF1350"/>
</dbReference>
<dbReference type="Gene3D" id="3.40.50.1820">
    <property type="entry name" value="alpha/beta hydrolase"/>
    <property type="match status" value="1"/>
</dbReference>
<name>L1JTG2_GUITC</name>
<dbReference type="PaxDb" id="55529-EKX51609"/>
<evidence type="ECO:0000313" key="1">
    <source>
        <dbReference type="EMBL" id="EKX51609.1"/>
    </source>
</evidence>
<dbReference type="STRING" id="905079.L1JTG2"/>
<reference evidence="1 3" key="1">
    <citation type="journal article" date="2012" name="Nature">
        <title>Algal genomes reveal evolutionary mosaicism and the fate of nucleomorphs.</title>
        <authorList>
            <consortium name="DOE Joint Genome Institute"/>
            <person name="Curtis B.A."/>
            <person name="Tanifuji G."/>
            <person name="Burki F."/>
            <person name="Gruber A."/>
            <person name="Irimia M."/>
            <person name="Maruyama S."/>
            <person name="Arias M.C."/>
            <person name="Ball S.G."/>
            <person name="Gile G.H."/>
            <person name="Hirakawa Y."/>
            <person name="Hopkins J.F."/>
            <person name="Kuo A."/>
            <person name="Rensing S.A."/>
            <person name="Schmutz J."/>
            <person name="Symeonidi A."/>
            <person name="Elias M."/>
            <person name="Eveleigh R.J."/>
            <person name="Herman E.K."/>
            <person name="Klute M.J."/>
            <person name="Nakayama T."/>
            <person name="Obornik M."/>
            <person name="Reyes-Prieto A."/>
            <person name="Armbrust E.V."/>
            <person name="Aves S.J."/>
            <person name="Beiko R.G."/>
            <person name="Coutinho P."/>
            <person name="Dacks J.B."/>
            <person name="Durnford D.G."/>
            <person name="Fast N.M."/>
            <person name="Green B.R."/>
            <person name="Grisdale C.J."/>
            <person name="Hempel F."/>
            <person name="Henrissat B."/>
            <person name="Hoppner M.P."/>
            <person name="Ishida K."/>
            <person name="Kim E."/>
            <person name="Koreny L."/>
            <person name="Kroth P.G."/>
            <person name="Liu Y."/>
            <person name="Malik S.B."/>
            <person name="Maier U.G."/>
            <person name="McRose D."/>
            <person name="Mock T."/>
            <person name="Neilson J.A."/>
            <person name="Onodera N.T."/>
            <person name="Poole A.M."/>
            <person name="Pritham E.J."/>
            <person name="Richards T.A."/>
            <person name="Rocap G."/>
            <person name="Roy S.W."/>
            <person name="Sarai C."/>
            <person name="Schaack S."/>
            <person name="Shirato S."/>
            <person name="Slamovits C.H."/>
            <person name="Spencer D.F."/>
            <person name="Suzuki S."/>
            <person name="Worden A.Z."/>
            <person name="Zauner S."/>
            <person name="Barry K."/>
            <person name="Bell C."/>
            <person name="Bharti A.K."/>
            <person name="Crow J.A."/>
            <person name="Grimwood J."/>
            <person name="Kramer R."/>
            <person name="Lindquist E."/>
            <person name="Lucas S."/>
            <person name="Salamov A."/>
            <person name="McFadden G.I."/>
            <person name="Lane C.E."/>
            <person name="Keeling P.J."/>
            <person name="Gray M.W."/>
            <person name="Grigoriev I.V."/>
            <person name="Archibald J.M."/>
        </authorList>
    </citation>
    <scope>NUCLEOTIDE SEQUENCE</scope>
    <source>
        <strain evidence="1 3">CCMP2712</strain>
    </source>
</reference>
<dbReference type="PANTHER" id="PTHR34127">
    <property type="entry name" value="OS04G0405600 PROTEIN"/>
    <property type="match status" value="1"/>
</dbReference>
<dbReference type="GeneID" id="17308293"/>
<dbReference type="EnsemblProtists" id="EKX51609">
    <property type="protein sequence ID" value="EKX51609"/>
    <property type="gene ID" value="GUITHDRAFT_53068"/>
</dbReference>
<organism evidence="1">
    <name type="scientific">Guillardia theta (strain CCMP2712)</name>
    <name type="common">Cryptophyte</name>
    <dbReference type="NCBI Taxonomy" id="905079"/>
    <lineage>
        <taxon>Eukaryota</taxon>
        <taxon>Cryptophyceae</taxon>
        <taxon>Pyrenomonadales</taxon>
        <taxon>Geminigeraceae</taxon>
        <taxon>Guillardia</taxon>
    </lineage>
</organism>
<proteinExistence type="predicted"/>
<dbReference type="EMBL" id="JH992975">
    <property type="protein sequence ID" value="EKX51609.1"/>
    <property type="molecule type" value="Genomic_DNA"/>
</dbReference>
<protein>
    <submittedName>
        <fullName evidence="1 2">Uncharacterized protein</fullName>
    </submittedName>
</protein>
<dbReference type="OrthoDB" id="4892at2759"/>
<dbReference type="RefSeq" id="XP_005838589.1">
    <property type="nucleotide sequence ID" value="XM_005838532.1"/>
</dbReference>
<sequence length="192" mass="21590">WRRVGGSFVLEPPQGVRSKAIVHFLGGAFVGAAPHLSYKYMLEEMSSKGLVVVTTPFELEFNYVDVCAKLLRRSEEAVEEVRGKFPSLPVHAVGHSCGALLQMILSTMFAEEWKRDSLVLVSWNNKPAKDSIPQVRGDLIERIADGTNEFTPYPPDLNDFLQSSYSIRKTLIVSFSDDTLDESDIVEVRKRR</sequence>
<dbReference type="OMA" id="MPIMEAN"/>
<evidence type="ECO:0000313" key="3">
    <source>
        <dbReference type="Proteomes" id="UP000011087"/>
    </source>
</evidence>
<gene>
    <name evidence="1" type="ORF">GUITHDRAFT_53068</name>
</gene>
<dbReference type="InterPro" id="IPR029058">
    <property type="entry name" value="AB_hydrolase_fold"/>
</dbReference>
<dbReference type="eggNOG" id="ENOG502QU9N">
    <property type="taxonomic scope" value="Eukaryota"/>
</dbReference>
<dbReference type="KEGG" id="gtt:GUITHDRAFT_53068"/>